<feature type="chain" id="PRO_5012653986" evidence="2">
    <location>
        <begin position="21"/>
        <end position="1495"/>
    </location>
</feature>
<dbReference type="KEGG" id="bbes:BESB_055610"/>
<dbReference type="PROSITE" id="PS50820">
    <property type="entry name" value="LCCL"/>
    <property type="match status" value="1"/>
</dbReference>
<sequence length="1495" mass="161662">MRNHWFCLLALLCCGVCCSAQHDASDFYVFNDCSATSTEGPEFDAHRAIQPGTGYWSSSGGLTDDETVTWSGYLATSGKLKGIRVRWQYAPGEVQVTVSPNGVDYHVALPWRAASSSEAAYDEDILFPKDEDAKVVVIGMRRQIHGFYGINEARPLGSGEPLMMIIGGITSPAGEMCLQVEAGKFHSEGSSIVLDSCASALAAGDGRELWYSTPQMQLVGARTKPPKCITLEDGSTENGGKVVLADCLRAMEEGDGRSSWAFEGNSQLRLQRAGAWCMTQKNVNGASAGVGDITTSGGATATSSNSADEAHGAGKAIDKDTNTSWRSSPVEAEGQTVSLTVDLGKPSKVVSIRIQWEYPALSYEIYTSPDGKSYVQQAATPANPSVDSLDELHGALAQFIEIRMLKPHPRLGKSDENLFYGIYEVHVYANRLGSAVAPCAEAANSDDARDKYFVEYVTSFNPSLADKITSMESGVLLRQKALNSKAKELEALFPDMEACRSDKLQFAERMKRAAERAGKIFGEFKSAAGAERLRKNVLSGMKAGDSASSPADDCYSIKTSDSTAVSGFYWIMPKCATGPLRVYCDMTTGTSIYIWNGTPPRKPDATLDTVVTLDDIRKGCAQVGLEPMVPKSPQHFKSILSALYQMGFALKEKGAVPLAYDYSCLDGACTGEYRDLNDGVTDMTSFVLSQAEPESSSVNLDTAGLGLNGDKTSFFDLASAPVVALVCSVNTTEGERSAPNVDIDCETTAEGHEAFKGIANTNVVVECPEGCADDASLPVYGSDGVYAATSSICRAAIHAGLIKSGGVVNVSIESPRASYEGSVQNGIVSSALEKSPGARAIVSIRLGTIFKECPAFAFEEEVTSYPATSFLEAATENDTATMPLASEMGVEADIQDALQQTIQLIDRMHNVDPEIFMEAKEEAGMIVGIARKHLKPSEKFQRSQNAQVLEMFLGTESLASRLLEESGGMFQTLDQLGQKLHLVELQHLEQTGFESFKLHPGSMAFKDYFETFDSVRAKHGPSNWGYSASPIQGRRAAVGQSTSIVGTADTEGTYAMLRGRRFYDADIRISFYSVGSGSVGIAFKMRDFNNMYMLWMNQKARVKRLLRIEDSVPTILAERKDGGYVQGKWFNVRTETSKGVIRVCVEEEGSTEIEVFSVLDERFMVGTVGFFSSGMEGGVFFEGLEIKAKECATHAKAPAPAPPRCATFVDTFYGNPNSVYRKLDAADATGASGSWIYKANVGSRNKVLAQVNAVRGPSEIGTYVVIKGNRTCRNGYFAFEFFPQCTGGIVGGIFRFVSPQEYQVAELAPNELRIRAISNGHPRTVARTPASMSLNAWHRLEINFEGSTVYVHLEEPGGSTKHLAAEDLLGGQTRDGLVGFSAYNCGGVAFDSIQLAPYKLESVTPAASLFTTVSVTKACLETARIVHNNKHPMSHQGNDECHRQACERCCTEGSSPVEGLADDGEDILRDAVKREKAECTFECMKRSNRQENQVL</sequence>
<feature type="domain" description="F5/8 type C" evidence="3">
    <location>
        <begin position="277"/>
        <end position="374"/>
    </location>
</feature>
<dbReference type="SMART" id="SM00603">
    <property type="entry name" value="LCCL"/>
    <property type="match status" value="1"/>
</dbReference>
<dbReference type="InterPro" id="IPR035992">
    <property type="entry name" value="Ricin_B-like_lectins"/>
</dbReference>
<dbReference type="EMBL" id="NWUJ01000004">
    <property type="protein sequence ID" value="PFH35910.1"/>
    <property type="molecule type" value="Genomic_DNA"/>
</dbReference>
<dbReference type="Gene3D" id="2.60.120.560">
    <property type="entry name" value="Exo-inulinase, domain 1"/>
    <property type="match status" value="2"/>
</dbReference>
<reference evidence="5 6" key="1">
    <citation type="submission" date="2017-09" db="EMBL/GenBank/DDBJ databases">
        <title>Genome sequencing of Besnoitia besnoiti strain Bb-Ger1.</title>
        <authorList>
            <person name="Schares G."/>
            <person name="Venepally P."/>
            <person name="Lorenzi H.A."/>
        </authorList>
    </citation>
    <scope>NUCLEOTIDE SEQUENCE [LARGE SCALE GENOMIC DNA]</scope>
    <source>
        <strain evidence="5 6">Bb-Ger1</strain>
    </source>
</reference>
<dbReference type="NCBIfam" id="NF040941">
    <property type="entry name" value="GGGWT_bact"/>
    <property type="match status" value="1"/>
</dbReference>
<dbReference type="SUPFAM" id="SSF50370">
    <property type="entry name" value="Ricin B-like lectins"/>
    <property type="match status" value="1"/>
</dbReference>
<accession>A0A2A9MKF4</accession>
<protein>
    <submittedName>
        <fullName evidence="5">F5/8 type C domain-containing protein</fullName>
    </submittedName>
</protein>
<dbReference type="Gene3D" id="2.80.10.50">
    <property type="match status" value="1"/>
</dbReference>
<keyword evidence="2" id="KW-0732">Signal</keyword>
<dbReference type="InterPro" id="IPR051957">
    <property type="entry name" value="CRISP-LCCL_domain"/>
</dbReference>
<feature type="signal peptide" evidence="2">
    <location>
        <begin position="1"/>
        <end position="20"/>
    </location>
</feature>
<dbReference type="PROSITE" id="PS50022">
    <property type="entry name" value="FA58C_3"/>
    <property type="match status" value="1"/>
</dbReference>
<dbReference type="VEuPathDB" id="ToxoDB:BESB_055610"/>
<feature type="domain" description="LCCL" evidence="4">
    <location>
        <begin position="750"/>
        <end position="834"/>
    </location>
</feature>
<dbReference type="InterPro" id="IPR036609">
    <property type="entry name" value="LCCL_sf"/>
</dbReference>
<evidence type="ECO:0000259" key="3">
    <source>
        <dbReference type="PROSITE" id="PS50022"/>
    </source>
</evidence>
<dbReference type="Pfam" id="PF03815">
    <property type="entry name" value="LCCL"/>
    <property type="match status" value="1"/>
</dbReference>
<dbReference type="InterPro" id="IPR036056">
    <property type="entry name" value="Fibrinogen-like_C"/>
</dbReference>
<dbReference type="Pfam" id="PF00754">
    <property type="entry name" value="F5_F8_type_C"/>
    <property type="match status" value="1"/>
</dbReference>
<dbReference type="SUPFAM" id="SSF49785">
    <property type="entry name" value="Galactose-binding domain-like"/>
    <property type="match status" value="1"/>
</dbReference>
<dbReference type="SUPFAM" id="SSF56496">
    <property type="entry name" value="Fibrinogen C-terminal domain-like"/>
    <property type="match status" value="1"/>
</dbReference>
<feature type="region of interest" description="Disordered" evidence="1">
    <location>
        <begin position="297"/>
        <end position="331"/>
    </location>
</feature>
<dbReference type="SUPFAM" id="SSF69848">
    <property type="entry name" value="LCCL domain"/>
    <property type="match status" value="1"/>
</dbReference>
<dbReference type="Gene3D" id="2.60.120.1000">
    <property type="match status" value="1"/>
</dbReference>
<dbReference type="InterPro" id="IPR008979">
    <property type="entry name" value="Galactose-bd-like_sf"/>
</dbReference>
<dbReference type="GeneID" id="40310490"/>
<keyword evidence="6" id="KW-1185">Reference proteome</keyword>
<dbReference type="Gene3D" id="2.60.120.260">
    <property type="entry name" value="Galactose-binding domain-like"/>
    <property type="match status" value="1"/>
</dbReference>
<evidence type="ECO:0000259" key="4">
    <source>
        <dbReference type="PROSITE" id="PS50820"/>
    </source>
</evidence>
<comment type="caution">
    <text evidence="5">The sequence shown here is derived from an EMBL/GenBank/DDBJ whole genome shotgun (WGS) entry which is preliminary data.</text>
</comment>
<dbReference type="PANTHER" id="PTHR31331:SF1">
    <property type="entry name" value="CYSTEINE RICH SECRETORY PROTEIN LCCL DOMAIN CONTAINING 2"/>
    <property type="match status" value="1"/>
</dbReference>
<gene>
    <name evidence="5" type="ORF">BESB_055610</name>
</gene>
<evidence type="ECO:0000313" key="6">
    <source>
        <dbReference type="Proteomes" id="UP000224006"/>
    </source>
</evidence>
<proteinExistence type="predicted"/>
<dbReference type="Proteomes" id="UP000224006">
    <property type="component" value="Chromosome IV"/>
</dbReference>
<evidence type="ECO:0000256" key="1">
    <source>
        <dbReference type="SAM" id="MobiDB-lite"/>
    </source>
</evidence>
<dbReference type="STRING" id="94643.A0A2A9MKF4"/>
<dbReference type="InterPro" id="IPR004043">
    <property type="entry name" value="LCCL"/>
</dbReference>
<feature type="compositionally biased region" description="Low complexity" evidence="1">
    <location>
        <begin position="297"/>
        <end position="307"/>
    </location>
</feature>
<organism evidence="5 6">
    <name type="scientific">Besnoitia besnoiti</name>
    <name type="common">Apicomplexan protozoan</name>
    <dbReference type="NCBI Taxonomy" id="94643"/>
    <lineage>
        <taxon>Eukaryota</taxon>
        <taxon>Sar</taxon>
        <taxon>Alveolata</taxon>
        <taxon>Apicomplexa</taxon>
        <taxon>Conoidasida</taxon>
        <taxon>Coccidia</taxon>
        <taxon>Eucoccidiorida</taxon>
        <taxon>Eimeriorina</taxon>
        <taxon>Sarcocystidae</taxon>
        <taxon>Besnoitia</taxon>
    </lineage>
</organism>
<dbReference type="InterPro" id="IPR000421">
    <property type="entry name" value="FA58C"/>
</dbReference>
<name>A0A2A9MKF4_BESBE</name>
<feature type="compositionally biased region" description="Basic and acidic residues" evidence="1">
    <location>
        <begin position="308"/>
        <end position="321"/>
    </location>
</feature>
<dbReference type="RefSeq" id="XP_029219919.1">
    <property type="nucleotide sequence ID" value="XM_029363996.1"/>
</dbReference>
<dbReference type="Gene3D" id="2.170.130.20">
    <property type="entry name" value="LCCL-like domain"/>
    <property type="match status" value="1"/>
</dbReference>
<dbReference type="PROSITE" id="PS50231">
    <property type="entry name" value="RICIN_B_LECTIN"/>
    <property type="match status" value="1"/>
</dbReference>
<evidence type="ECO:0000256" key="2">
    <source>
        <dbReference type="SAM" id="SignalP"/>
    </source>
</evidence>
<dbReference type="PANTHER" id="PTHR31331">
    <property type="entry name" value="LCCL DOMAIN PROTEIN (AFU_ORTHOLOGUE AFUA_5G08630)"/>
    <property type="match status" value="1"/>
</dbReference>
<evidence type="ECO:0000313" key="5">
    <source>
        <dbReference type="EMBL" id="PFH35910.1"/>
    </source>
</evidence>
<dbReference type="OrthoDB" id="414826at2759"/>